<evidence type="ECO:0000313" key="4">
    <source>
        <dbReference type="Proteomes" id="UP000038040"/>
    </source>
</evidence>
<evidence type="ECO:0000256" key="1">
    <source>
        <dbReference type="SAM" id="MobiDB-lite"/>
    </source>
</evidence>
<organism evidence="4 6">
    <name type="scientific">Dracunculus medinensis</name>
    <name type="common">Guinea worm</name>
    <dbReference type="NCBI Taxonomy" id="318479"/>
    <lineage>
        <taxon>Eukaryota</taxon>
        <taxon>Metazoa</taxon>
        <taxon>Ecdysozoa</taxon>
        <taxon>Nematoda</taxon>
        <taxon>Chromadorea</taxon>
        <taxon>Rhabditida</taxon>
        <taxon>Spirurina</taxon>
        <taxon>Dracunculoidea</taxon>
        <taxon>Dracunculidae</taxon>
        <taxon>Dracunculus</taxon>
    </lineage>
</organism>
<dbReference type="Proteomes" id="UP000274756">
    <property type="component" value="Unassembled WGS sequence"/>
</dbReference>
<evidence type="ECO:0000313" key="6">
    <source>
        <dbReference type="WBParaSite" id="DME_0000250701-mRNA-1"/>
    </source>
</evidence>
<evidence type="ECO:0000256" key="2">
    <source>
        <dbReference type="SAM" id="Phobius"/>
    </source>
</evidence>
<feature type="transmembrane region" description="Helical" evidence="2">
    <location>
        <begin position="36"/>
        <end position="55"/>
    </location>
</feature>
<keyword evidence="2" id="KW-0812">Transmembrane</keyword>
<evidence type="ECO:0000313" key="3">
    <source>
        <dbReference type="EMBL" id="VDN56894.1"/>
    </source>
</evidence>
<reference evidence="3 5" key="2">
    <citation type="submission" date="2018-11" db="EMBL/GenBank/DDBJ databases">
        <authorList>
            <consortium name="Pathogen Informatics"/>
        </authorList>
    </citation>
    <scope>NUCLEOTIDE SEQUENCE [LARGE SCALE GENOMIC DNA]</scope>
</reference>
<feature type="compositionally biased region" description="Polar residues" evidence="1">
    <location>
        <begin position="80"/>
        <end position="90"/>
    </location>
</feature>
<dbReference type="Pfam" id="PF01564">
    <property type="entry name" value="Spermine_synth"/>
    <property type="match status" value="1"/>
</dbReference>
<gene>
    <name evidence="3" type="ORF">DME_LOCUS6867</name>
</gene>
<dbReference type="InterPro" id="IPR029063">
    <property type="entry name" value="SAM-dependent_MTases_sf"/>
</dbReference>
<dbReference type="Gene3D" id="3.40.50.150">
    <property type="entry name" value="Vaccinia Virus protein VP39"/>
    <property type="match status" value="1"/>
</dbReference>
<dbReference type="OrthoDB" id="2016285at2759"/>
<feature type="region of interest" description="Disordered" evidence="1">
    <location>
        <begin position="78"/>
        <end position="118"/>
    </location>
</feature>
<dbReference type="AlphaFoldDB" id="A0A0N4U6G2"/>
<evidence type="ECO:0000313" key="5">
    <source>
        <dbReference type="Proteomes" id="UP000274756"/>
    </source>
</evidence>
<proteinExistence type="predicted"/>
<dbReference type="WBParaSite" id="DME_0000250701-mRNA-1">
    <property type="protein sequence ID" value="DME_0000250701-mRNA-1"/>
    <property type="gene ID" value="DME_0000250701"/>
</dbReference>
<dbReference type="SUPFAM" id="SSF53335">
    <property type="entry name" value="S-adenosyl-L-methionine-dependent methyltransferases"/>
    <property type="match status" value="1"/>
</dbReference>
<name>A0A0N4U6G2_DRAME</name>
<dbReference type="Proteomes" id="UP000038040">
    <property type="component" value="Unplaced"/>
</dbReference>
<keyword evidence="2" id="KW-0472">Membrane</keyword>
<dbReference type="EMBL" id="UYYG01001157">
    <property type="protein sequence ID" value="VDN56894.1"/>
    <property type="molecule type" value="Genomic_DNA"/>
</dbReference>
<keyword evidence="2" id="KW-1133">Transmembrane helix</keyword>
<sequence>MGKSAIIGACYSLYMELISVENFMEKREKSVTNNSYSKYVVMAAISGAIIAILLVNEFSRMNQDSPAINDTIATAEKSQENATENGTLENIDTIEKDKSRTKKKKKTASSSGKKSSERKDKLKIGDKFIVYSSNENNFEISDRVVLRHDNSMHVERGLRVKGNVYTTITGVSVIIPDRTAKSTLKIVRFKDITYPINTTGWSIDHSEVPSLYLKYMIAASFATGALSLDESIPGKVLSIGLGGGSIDVTVVEIDAFTVEIATKYFGFHQDERQRCIIEDGSIFIKEAAKKGQKFNVIILDACETKPTHAVCPCKPFTDPAISQYFPKILMKSGVLLVNYLARNEENLPYEELMKSFEPYFEGCSIYQIPMYVNQVC</sequence>
<protein>
    <submittedName>
        <fullName evidence="6">PABS domain-containing protein</fullName>
    </submittedName>
</protein>
<reference evidence="6" key="1">
    <citation type="submission" date="2017-02" db="UniProtKB">
        <authorList>
            <consortium name="WormBaseParasite"/>
        </authorList>
    </citation>
    <scope>IDENTIFICATION</scope>
</reference>
<keyword evidence="5" id="KW-1185">Reference proteome</keyword>
<accession>A0A0N4U6G2</accession>